<accession>A0A6G8FII4</accession>
<proteinExistence type="predicted"/>
<evidence type="ECO:0008006" key="3">
    <source>
        <dbReference type="Google" id="ProtNLM"/>
    </source>
</evidence>
<protein>
    <recommendedName>
        <fullName evidence="3">Cupin</fullName>
    </recommendedName>
</protein>
<evidence type="ECO:0000313" key="1">
    <source>
        <dbReference type="EMBL" id="QIM16260.1"/>
    </source>
</evidence>
<dbReference type="Proteomes" id="UP000501387">
    <property type="component" value="Chromosome"/>
</dbReference>
<sequence>MTTSPYEHLFVRTLRDCRFDMINEAEAAGRELPKNLSRPWALMSAMDVPEAKTYLTMSWVHPTDEPVFWVHEHEHDYDEVLTWTGSDPENPLDLGAELYMDIEGVRHIITTSGSVYIPAGTKHCPLGFNQVDRPFRFQALALSKDGHYMSEAERAEHQPA</sequence>
<evidence type="ECO:0000313" key="2">
    <source>
        <dbReference type="Proteomes" id="UP000501387"/>
    </source>
</evidence>
<name>A0A6G8FII4_9MICO</name>
<dbReference type="EMBL" id="CP049934">
    <property type="protein sequence ID" value="QIM16260.1"/>
    <property type="molecule type" value="Genomic_DNA"/>
</dbReference>
<organism evidence="1 2">
    <name type="scientific">Leucobacter insecticola</name>
    <dbReference type="NCBI Taxonomy" id="2714934"/>
    <lineage>
        <taxon>Bacteria</taxon>
        <taxon>Bacillati</taxon>
        <taxon>Actinomycetota</taxon>
        <taxon>Actinomycetes</taxon>
        <taxon>Micrococcales</taxon>
        <taxon>Microbacteriaceae</taxon>
        <taxon>Leucobacter</taxon>
    </lineage>
</organism>
<dbReference type="RefSeq" id="WP_166323103.1">
    <property type="nucleotide sequence ID" value="NZ_CP049934.1"/>
</dbReference>
<reference evidence="1 2" key="1">
    <citation type="submission" date="2020-03" db="EMBL/GenBank/DDBJ databases">
        <title>Leucobacter sp. nov., isolated from beetles.</title>
        <authorList>
            <person name="Hyun D.-W."/>
            <person name="Bae J.-W."/>
        </authorList>
    </citation>
    <scope>NUCLEOTIDE SEQUENCE [LARGE SCALE GENOMIC DNA]</scope>
    <source>
        <strain evidence="1 2">HDW9B</strain>
    </source>
</reference>
<gene>
    <name evidence="1" type="ORF">G7067_07230</name>
</gene>
<keyword evidence="2" id="KW-1185">Reference proteome</keyword>
<dbReference type="KEGG" id="lins:G7067_07230"/>
<dbReference type="AlphaFoldDB" id="A0A6G8FII4"/>